<dbReference type="Pfam" id="PF03435">
    <property type="entry name" value="Sacchrp_dh_NADP"/>
    <property type="match status" value="1"/>
</dbReference>
<sequence length="359" mass="39783">MKKVIVLGGGRIGRVIALNLSEDHVVSLADIQKPDDLSSNIEFKPFDVTDQAALQKAVSEFDLVVGALPSVLGFQVLKAVLETGQSMVDISFFTEDPLQLDDLAKKHQATAIVDMGLAPGLTNLMAGHFIATYEQVDELVCLVGGLPVERTLPFQYKAPFAPLDVMEEYTRPARMRRNGQALTLPALTEIETLYVPGIGDLEAFNTDGLRTLLDTVDIPTMAEKTIRYPGHARFISQLKTAGFFDNEHRDNTAQVLQKQWQFKPGEQDLTVLEIRVKGIQNGQPSRETYSMVDHYDTENQISSMARTTGYTCAAAARLVLNKSLKSGIFAPEHLGQETCYFEYLLSDLAQRNIEIKSCR</sequence>
<evidence type="ECO:0000313" key="5">
    <source>
        <dbReference type="Proteomes" id="UP000605253"/>
    </source>
</evidence>
<dbReference type="RefSeq" id="WP_188364111.1">
    <property type="nucleotide sequence ID" value="NZ_BAABJF010000032.1"/>
</dbReference>
<gene>
    <name evidence="4" type="ORF">GCM10011365_05130</name>
</gene>
<dbReference type="InterPro" id="IPR005097">
    <property type="entry name" value="Sacchrp_dh_NADP-bd"/>
</dbReference>
<organism evidence="4 5">
    <name type="scientific">Marinicella pacifica</name>
    <dbReference type="NCBI Taxonomy" id="1171543"/>
    <lineage>
        <taxon>Bacteria</taxon>
        <taxon>Pseudomonadati</taxon>
        <taxon>Pseudomonadota</taxon>
        <taxon>Gammaproteobacteria</taxon>
        <taxon>Lysobacterales</taxon>
        <taxon>Marinicellaceae</taxon>
        <taxon>Marinicella</taxon>
    </lineage>
</organism>
<dbReference type="InterPro" id="IPR051168">
    <property type="entry name" value="AASS"/>
</dbReference>
<dbReference type="GO" id="GO:0016491">
    <property type="term" value="F:oxidoreductase activity"/>
    <property type="evidence" value="ECO:0007669"/>
    <property type="project" value="UniProtKB-KW"/>
</dbReference>
<accession>A0A917FJ53</accession>
<evidence type="ECO:0000256" key="1">
    <source>
        <dbReference type="ARBA" id="ARBA00023002"/>
    </source>
</evidence>
<feature type="domain" description="Saccharopine dehydrogenase NADP binding" evidence="2">
    <location>
        <begin position="4"/>
        <end position="112"/>
    </location>
</feature>
<dbReference type="Pfam" id="PF16653">
    <property type="entry name" value="Sacchrp_dh_C"/>
    <property type="match status" value="1"/>
</dbReference>
<evidence type="ECO:0000259" key="2">
    <source>
        <dbReference type="Pfam" id="PF03435"/>
    </source>
</evidence>
<dbReference type="Proteomes" id="UP000605253">
    <property type="component" value="Unassembled WGS sequence"/>
</dbReference>
<protein>
    <submittedName>
        <fullName evidence="4">Saccharopine reductase</fullName>
    </submittedName>
</protein>
<dbReference type="PANTHER" id="PTHR11133:SF22">
    <property type="entry name" value="ALPHA-AMINOADIPIC SEMIALDEHYDE SYNTHASE, MITOCHONDRIAL"/>
    <property type="match status" value="1"/>
</dbReference>
<evidence type="ECO:0000259" key="3">
    <source>
        <dbReference type="Pfam" id="PF16653"/>
    </source>
</evidence>
<dbReference type="EMBL" id="BMEO01000002">
    <property type="protein sequence ID" value="GGF87050.1"/>
    <property type="molecule type" value="Genomic_DNA"/>
</dbReference>
<keyword evidence="5" id="KW-1185">Reference proteome</keyword>
<dbReference type="PANTHER" id="PTHR11133">
    <property type="entry name" value="SACCHAROPINE DEHYDROGENASE"/>
    <property type="match status" value="1"/>
</dbReference>
<dbReference type="InterPro" id="IPR032095">
    <property type="entry name" value="Sacchrp_dh-like_C"/>
</dbReference>
<dbReference type="AlphaFoldDB" id="A0A917FJ53"/>
<dbReference type="Gene3D" id="3.40.50.720">
    <property type="entry name" value="NAD(P)-binding Rossmann-like Domain"/>
    <property type="match status" value="2"/>
</dbReference>
<keyword evidence="1" id="KW-0560">Oxidoreductase</keyword>
<evidence type="ECO:0000313" key="4">
    <source>
        <dbReference type="EMBL" id="GGF87050.1"/>
    </source>
</evidence>
<comment type="caution">
    <text evidence="4">The sequence shown here is derived from an EMBL/GenBank/DDBJ whole genome shotgun (WGS) entry which is preliminary data.</text>
</comment>
<dbReference type="InterPro" id="IPR036291">
    <property type="entry name" value="NAD(P)-bd_dom_sf"/>
</dbReference>
<reference evidence="4" key="2">
    <citation type="submission" date="2020-09" db="EMBL/GenBank/DDBJ databases">
        <authorList>
            <person name="Sun Q."/>
            <person name="Zhou Y."/>
        </authorList>
    </citation>
    <scope>NUCLEOTIDE SEQUENCE</scope>
    <source>
        <strain evidence="4">CGMCC 1.12181</strain>
    </source>
</reference>
<dbReference type="SUPFAM" id="SSF55347">
    <property type="entry name" value="Glyceraldehyde-3-phosphate dehydrogenase-like, C-terminal domain"/>
    <property type="match status" value="1"/>
</dbReference>
<reference evidence="4" key="1">
    <citation type="journal article" date="2014" name="Int. J. Syst. Evol. Microbiol.">
        <title>Complete genome sequence of Corynebacterium casei LMG S-19264T (=DSM 44701T), isolated from a smear-ripened cheese.</title>
        <authorList>
            <consortium name="US DOE Joint Genome Institute (JGI-PGF)"/>
            <person name="Walter F."/>
            <person name="Albersmeier A."/>
            <person name="Kalinowski J."/>
            <person name="Ruckert C."/>
        </authorList>
    </citation>
    <scope>NUCLEOTIDE SEQUENCE</scope>
    <source>
        <strain evidence="4">CGMCC 1.12181</strain>
    </source>
</reference>
<dbReference type="Gene3D" id="3.30.360.10">
    <property type="entry name" value="Dihydrodipicolinate Reductase, domain 2"/>
    <property type="match status" value="1"/>
</dbReference>
<feature type="domain" description="Saccharopine dehydrogenase-like C-terminal" evidence="3">
    <location>
        <begin position="116"/>
        <end position="351"/>
    </location>
</feature>
<proteinExistence type="predicted"/>
<name>A0A917FJ53_9GAMM</name>
<dbReference type="SUPFAM" id="SSF51735">
    <property type="entry name" value="NAD(P)-binding Rossmann-fold domains"/>
    <property type="match status" value="1"/>
</dbReference>